<keyword evidence="4" id="KW-1185">Reference proteome</keyword>
<dbReference type="NCBIfam" id="TIGR02385">
    <property type="entry name" value="RelE_StbE"/>
    <property type="match status" value="1"/>
</dbReference>
<dbReference type="Gene3D" id="3.30.2310.20">
    <property type="entry name" value="RelE-like"/>
    <property type="match status" value="1"/>
</dbReference>
<dbReference type="EMBL" id="JAGTJJ010000017">
    <property type="protein sequence ID" value="MDC3984010.1"/>
    <property type="molecule type" value="Genomic_DNA"/>
</dbReference>
<keyword evidence="2" id="KW-1277">Toxin-antitoxin system</keyword>
<evidence type="ECO:0000313" key="4">
    <source>
        <dbReference type="Proteomes" id="UP001151081"/>
    </source>
</evidence>
<organism evidence="3 4">
    <name type="scientific">Polyangium jinanense</name>
    <dbReference type="NCBI Taxonomy" id="2829994"/>
    <lineage>
        <taxon>Bacteria</taxon>
        <taxon>Pseudomonadati</taxon>
        <taxon>Myxococcota</taxon>
        <taxon>Polyangia</taxon>
        <taxon>Polyangiales</taxon>
        <taxon>Polyangiaceae</taxon>
        <taxon>Polyangium</taxon>
    </lineage>
</organism>
<sequence length="98" mass="11412">MKLRLTLTRLAKLDLDDLIVHIGTDNRRAAVKIGTSILDKIELLKDHPEMGRRGRRPGTRELVVEGTHYIVAYRVVPEREQIQILRILHTSRLWPEQL</sequence>
<reference evidence="3 4" key="1">
    <citation type="submission" date="2021-04" db="EMBL/GenBank/DDBJ databases">
        <title>Genome analysis of Polyangium sp.</title>
        <authorList>
            <person name="Li Y."/>
            <person name="Wang J."/>
        </authorList>
    </citation>
    <scope>NUCLEOTIDE SEQUENCE [LARGE SCALE GENOMIC DNA]</scope>
    <source>
        <strain evidence="3 4">SDU14</strain>
    </source>
</reference>
<comment type="caution">
    <text evidence="3">The sequence shown here is derived from an EMBL/GenBank/DDBJ whole genome shotgun (WGS) entry which is preliminary data.</text>
</comment>
<dbReference type="InterPro" id="IPR007712">
    <property type="entry name" value="RelE/ParE_toxin"/>
</dbReference>
<dbReference type="RefSeq" id="WP_272424587.1">
    <property type="nucleotide sequence ID" value="NZ_JAGTJJ010000017.1"/>
</dbReference>
<evidence type="ECO:0000313" key="3">
    <source>
        <dbReference type="EMBL" id="MDC3984010.1"/>
    </source>
</evidence>
<gene>
    <name evidence="3" type="ORF">KEG57_26110</name>
</gene>
<dbReference type="InterPro" id="IPR035093">
    <property type="entry name" value="RelE/ParE_toxin_dom_sf"/>
</dbReference>
<evidence type="ECO:0000256" key="1">
    <source>
        <dbReference type="ARBA" id="ARBA00006226"/>
    </source>
</evidence>
<accession>A0A9X3X754</accession>
<dbReference type="PANTHER" id="PTHR33755">
    <property type="entry name" value="TOXIN PARE1-RELATED"/>
    <property type="match status" value="1"/>
</dbReference>
<comment type="similarity">
    <text evidence="1">Belongs to the RelE toxin family.</text>
</comment>
<evidence type="ECO:0000256" key="2">
    <source>
        <dbReference type="ARBA" id="ARBA00022649"/>
    </source>
</evidence>
<dbReference type="Proteomes" id="UP001151081">
    <property type="component" value="Unassembled WGS sequence"/>
</dbReference>
<proteinExistence type="inferred from homology"/>
<protein>
    <submittedName>
        <fullName evidence="3">Type II toxin-antitoxin system RelE/ParE family toxin</fullName>
    </submittedName>
</protein>
<dbReference type="AlphaFoldDB" id="A0A9X3X754"/>
<dbReference type="PANTHER" id="PTHR33755:SF6">
    <property type="entry name" value="PLASMID STABILIZATION SYSTEM PROTEIN"/>
    <property type="match status" value="1"/>
</dbReference>
<name>A0A9X3X754_9BACT</name>
<dbReference type="InterPro" id="IPR051803">
    <property type="entry name" value="TA_system_RelE-like_toxin"/>
</dbReference>
<dbReference type="Pfam" id="PF05016">
    <property type="entry name" value="ParE_toxin"/>
    <property type="match status" value="1"/>
</dbReference>